<proteinExistence type="predicted"/>
<protein>
    <recommendedName>
        <fullName evidence="4">DUF2059 domain-containing protein</fullName>
    </recommendedName>
</protein>
<sequence length="149" mass="17197">MRYIFSLLFIISSSFAGAQDLPSPPAMANSSQQKLIDEFIEVAHYKKALINYAKDYLERKMFDYNVNPPKELLTKEQVQSIISNFNFDDFKISLYSSFSFISEKSLKEMIRFYRSIGGQLSKDNSALMMTPAIDLNIKNQMDYAIENTK</sequence>
<evidence type="ECO:0008006" key="4">
    <source>
        <dbReference type="Google" id="ProtNLM"/>
    </source>
</evidence>
<dbReference type="RefSeq" id="WP_053327870.1">
    <property type="nucleotide sequence ID" value="NZ_CP009928.1"/>
</dbReference>
<dbReference type="Proteomes" id="UP000035213">
    <property type="component" value="Chromosome"/>
</dbReference>
<dbReference type="OrthoDB" id="1274104at2"/>
<dbReference type="STRING" id="1324352.OK18_09600"/>
<name>A0A0G3M703_CHRGL</name>
<accession>A0A0G3M703</accession>
<dbReference type="KEGG" id="cgn:OK18_09600"/>
<keyword evidence="1" id="KW-0732">Signal</keyword>
<reference evidence="2 3" key="1">
    <citation type="submission" date="2014-11" db="EMBL/GenBank/DDBJ databases">
        <authorList>
            <person name="Park G.-S."/>
            <person name="Hong S.-J."/>
            <person name="Jung B.K."/>
            <person name="Khan A.R."/>
            <person name="Kwak Y."/>
            <person name="Shin J.-H."/>
        </authorList>
    </citation>
    <scope>NUCLEOTIDE SEQUENCE [LARGE SCALE GENOMIC DNA]</scope>
    <source>
        <strain evidence="2 3">DSM 27622</strain>
    </source>
</reference>
<feature type="chain" id="PRO_5005184831" description="DUF2059 domain-containing protein" evidence="1">
    <location>
        <begin position="19"/>
        <end position="149"/>
    </location>
</feature>
<evidence type="ECO:0000256" key="1">
    <source>
        <dbReference type="SAM" id="SignalP"/>
    </source>
</evidence>
<evidence type="ECO:0000313" key="2">
    <source>
        <dbReference type="EMBL" id="AKK72842.1"/>
    </source>
</evidence>
<evidence type="ECO:0000313" key="3">
    <source>
        <dbReference type="Proteomes" id="UP000035213"/>
    </source>
</evidence>
<dbReference type="AlphaFoldDB" id="A0A0G3M703"/>
<dbReference type="PATRIC" id="fig|1324352.5.peg.2012"/>
<dbReference type="EMBL" id="CP009928">
    <property type="protein sequence ID" value="AKK72842.1"/>
    <property type="molecule type" value="Genomic_DNA"/>
</dbReference>
<gene>
    <name evidence="2" type="ORF">OK18_09600</name>
</gene>
<feature type="signal peptide" evidence="1">
    <location>
        <begin position="1"/>
        <end position="18"/>
    </location>
</feature>
<organism evidence="2 3">
    <name type="scientific">Chryseobacterium gallinarum</name>
    <dbReference type="NCBI Taxonomy" id="1324352"/>
    <lineage>
        <taxon>Bacteria</taxon>
        <taxon>Pseudomonadati</taxon>
        <taxon>Bacteroidota</taxon>
        <taxon>Flavobacteriia</taxon>
        <taxon>Flavobacteriales</taxon>
        <taxon>Weeksellaceae</taxon>
        <taxon>Chryseobacterium group</taxon>
        <taxon>Chryseobacterium</taxon>
    </lineage>
</organism>